<evidence type="ECO:0000313" key="3">
    <source>
        <dbReference type="Proteomes" id="UP000006882"/>
    </source>
</evidence>
<evidence type="ECO:0000259" key="1">
    <source>
        <dbReference type="SMART" id="SM00653"/>
    </source>
</evidence>
<dbReference type="GO" id="GO:0031369">
    <property type="term" value="F:translation initiation factor binding"/>
    <property type="evidence" value="ECO:0000318"/>
    <property type="project" value="GO_Central"/>
</dbReference>
<keyword evidence="3" id="KW-1185">Reference proteome</keyword>
<dbReference type="eggNOG" id="KOG2768">
    <property type="taxonomic scope" value="Eukaryota"/>
</dbReference>
<dbReference type="GO" id="GO:0003743">
    <property type="term" value="F:translation initiation factor activity"/>
    <property type="evidence" value="ECO:0000318"/>
    <property type="project" value="GO_Central"/>
</dbReference>
<dbReference type="EMBL" id="CM007651">
    <property type="protein sequence ID" value="ONI30886.1"/>
    <property type="molecule type" value="Genomic_DNA"/>
</dbReference>
<gene>
    <name evidence="2" type="ORF">PRUPE_1G279600</name>
</gene>
<proteinExistence type="predicted"/>
<sequence>MALRVSSLLLTEERKLPFRDVWVDWGIFFLHDSGEKTRVFCIFESGGDFGDFGEGTGPKKKVVVIQDTVDDSGAPSHSWKGNTYEELLDRVFNILRDRESNLELARDRRRIVLRPPQVLREGTDRTVFVNFIDECKMMYREPNHVMTFLLTELGRSGSLDGQQRRWQAMAANGGGGRWPAAVAGGGSLAARYDWLDMDMWHKCLFSLKCEKCGSKRSVAQIKADFLTRVGSRNART</sequence>
<dbReference type="STRING" id="3760.A0A251R4G7"/>
<organism evidence="2 3">
    <name type="scientific">Prunus persica</name>
    <name type="common">Peach</name>
    <name type="synonym">Amygdalus persica</name>
    <dbReference type="NCBI Taxonomy" id="3760"/>
    <lineage>
        <taxon>Eukaryota</taxon>
        <taxon>Viridiplantae</taxon>
        <taxon>Streptophyta</taxon>
        <taxon>Embryophyta</taxon>
        <taxon>Tracheophyta</taxon>
        <taxon>Spermatophyta</taxon>
        <taxon>Magnoliopsida</taxon>
        <taxon>eudicotyledons</taxon>
        <taxon>Gunneridae</taxon>
        <taxon>Pentapetalae</taxon>
        <taxon>rosids</taxon>
        <taxon>fabids</taxon>
        <taxon>Rosales</taxon>
        <taxon>Rosaceae</taxon>
        <taxon>Amygdaloideae</taxon>
        <taxon>Amygdaleae</taxon>
        <taxon>Prunus</taxon>
    </lineage>
</organism>
<dbReference type="InterPro" id="IPR002735">
    <property type="entry name" value="Transl_init_fac_IF2/IF5_dom"/>
</dbReference>
<dbReference type="GO" id="GO:0001731">
    <property type="term" value="P:formation of translation preinitiation complex"/>
    <property type="evidence" value="ECO:0000318"/>
    <property type="project" value="GO_Central"/>
</dbReference>
<reference evidence="2 3" key="1">
    <citation type="journal article" date="2013" name="Nat. Genet.">
        <title>The high-quality draft genome of peach (Prunus persica) identifies unique patterns of genetic diversity, domestication and genome evolution.</title>
        <authorList>
            <consortium name="International Peach Genome Initiative"/>
            <person name="Verde I."/>
            <person name="Abbott A.G."/>
            <person name="Scalabrin S."/>
            <person name="Jung S."/>
            <person name="Shu S."/>
            <person name="Marroni F."/>
            <person name="Zhebentyayeva T."/>
            <person name="Dettori M.T."/>
            <person name="Grimwood J."/>
            <person name="Cattonaro F."/>
            <person name="Zuccolo A."/>
            <person name="Rossini L."/>
            <person name="Jenkins J."/>
            <person name="Vendramin E."/>
            <person name="Meisel L.A."/>
            <person name="Decroocq V."/>
            <person name="Sosinski B."/>
            <person name="Prochnik S."/>
            <person name="Mitros T."/>
            <person name="Policriti A."/>
            <person name="Cipriani G."/>
            <person name="Dondini L."/>
            <person name="Ficklin S."/>
            <person name="Goodstein D.M."/>
            <person name="Xuan P."/>
            <person name="Del Fabbro C."/>
            <person name="Aramini V."/>
            <person name="Copetti D."/>
            <person name="Gonzalez S."/>
            <person name="Horner D.S."/>
            <person name="Falchi R."/>
            <person name="Lucas S."/>
            <person name="Mica E."/>
            <person name="Maldonado J."/>
            <person name="Lazzari B."/>
            <person name="Bielenberg D."/>
            <person name="Pirona R."/>
            <person name="Miculan M."/>
            <person name="Barakat A."/>
            <person name="Testolin R."/>
            <person name="Stella A."/>
            <person name="Tartarini S."/>
            <person name="Tonutti P."/>
            <person name="Arus P."/>
            <person name="Orellana A."/>
            <person name="Wells C."/>
            <person name="Main D."/>
            <person name="Vizzotto G."/>
            <person name="Silva H."/>
            <person name="Salamini F."/>
            <person name="Schmutz J."/>
            <person name="Morgante M."/>
            <person name="Rokhsar D.S."/>
        </authorList>
    </citation>
    <scope>NUCLEOTIDE SEQUENCE [LARGE SCALE GENOMIC DNA]</scope>
    <source>
        <strain evidence="3">cv. Nemared</strain>
    </source>
</reference>
<dbReference type="Pfam" id="PF01873">
    <property type="entry name" value="eIF-5_eIF-2B"/>
    <property type="match status" value="1"/>
</dbReference>
<dbReference type="GO" id="GO:0005850">
    <property type="term" value="C:eukaryotic translation initiation factor 2 complex"/>
    <property type="evidence" value="ECO:0000318"/>
    <property type="project" value="GO_Central"/>
</dbReference>
<dbReference type="AlphaFoldDB" id="A0A251R4G7"/>
<dbReference type="SMART" id="SM00653">
    <property type="entry name" value="eIF2B_5"/>
    <property type="match status" value="1"/>
</dbReference>
<feature type="domain" description="Translation initiation factor IF2/IF5" evidence="1">
    <location>
        <begin position="108"/>
        <end position="215"/>
    </location>
</feature>
<evidence type="ECO:0000313" key="2">
    <source>
        <dbReference type="EMBL" id="ONI30886.1"/>
    </source>
</evidence>
<dbReference type="PANTHER" id="PTHR23001:SF3">
    <property type="entry name" value="EUKARYOTIC TRANSLATION INITIATION FACTOR 2 SUBUNIT 2"/>
    <property type="match status" value="1"/>
</dbReference>
<dbReference type="GO" id="GO:0003729">
    <property type="term" value="F:mRNA binding"/>
    <property type="evidence" value="ECO:0000318"/>
    <property type="project" value="GO_Central"/>
</dbReference>
<accession>A0A251R4G7</accession>
<dbReference type="Proteomes" id="UP000006882">
    <property type="component" value="Chromosome G1"/>
</dbReference>
<dbReference type="InterPro" id="IPR016189">
    <property type="entry name" value="Transl_init_fac_IF2/IF5_N"/>
</dbReference>
<dbReference type="InterPro" id="IPR045196">
    <property type="entry name" value="IF2/IF5"/>
</dbReference>
<dbReference type="PANTHER" id="PTHR23001">
    <property type="entry name" value="EUKARYOTIC TRANSLATION INITIATION FACTOR"/>
    <property type="match status" value="1"/>
</dbReference>
<dbReference type="SUPFAM" id="SSF100966">
    <property type="entry name" value="Translation initiation factor 2 beta, aIF2beta, N-terminal domain"/>
    <property type="match status" value="1"/>
</dbReference>
<dbReference type="Gene3D" id="3.30.30.170">
    <property type="match status" value="1"/>
</dbReference>
<name>A0A251R4G7_PRUPE</name>
<dbReference type="Gramene" id="ONI30886">
    <property type="protein sequence ID" value="ONI30886"/>
    <property type="gene ID" value="PRUPE_1G279600"/>
</dbReference>
<protein>
    <recommendedName>
        <fullName evidence="1">Translation initiation factor IF2/IF5 domain-containing protein</fullName>
    </recommendedName>
</protein>